<dbReference type="PANTHER" id="PTHR35866:SF1">
    <property type="entry name" value="YKGJ FAMILY CYSTEINE CLUSTER PROTEIN"/>
    <property type="match status" value="1"/>
</dbReference>
<dbReference type="HOGENOM" id="CLU_1213101_0_0_9"/>
<proteinExistence type="predicted"/>
<dbReference type="Proteomes" id="UP000003100">
    <property type="component" value="Unassembled WGS sequence"/>
</dbReference>
<keyword evidence="2" id="KW-1185">Reference proteome</keyword>
<protein>
    <recommendedName>
        <fullName evidence="3">Flagellin N-methylase</fullName>
    </recommendedName>
</protein>
<dbReference type="PANTHER" id="PTHR35866">
    <property type="entry name" value="PUTATIVE-RELATED"/>
    <property type="match status" value="1"/>
</dbReference>
<comment type="caution">
    <text evidence="1">The sequence shown here is derived from an EMBL/GenBank/DDBJ whole genome shotgun (WGS) entry which is preliminary data.</text>
</comment>
<evidence type="ECO:0000313" key="2">
    <source>
        <dbReference type="Proteomes" id="UP000003100"/>
    </source>
</evidence>
<evidence type="ECO:0008006" key="3">
    <source>
        <dbReference type="Google" id="ProtNLM"/>
    </source>
</evidence>
<organism evidence="1 2">
    <name type="scientific">Blautia hydrogenotrophica (strain DSM 10507 / JCM 14656 / S5a33)</name>
    <name type="common">Ruminococcus hydrogenotrophicus</name>
    <dbReference type="NCBI Taxonomy" id="476272"/>
    <lineage>
        <taxon>Bacteria</taxon>
        <taxon>Bacillati</taxon>
        <taxon>Bacillota</taxon>
        <taxon>Clostridia</taxon>
        <taxon>Lachnospirales</taxon>
        <taxon>Lachnospiraceae</taxon>
        <taxon>Blautia</taxon>
    </lineage>
</organism>
<dbReference type="RefSeq" id="WP_005946130.1">
    <property type="nucleotide sequence ID" value="NZ_CP136423.1"/>
</dbReference>
<dbReference type="EMBL" id="ACBZ01000026">
    <property type="protein sequence ID" value="EEG50365.1"/>
    <property type="molecule type" value="Genomic_DNA"/>
</dbReference>
<evidence type="ECO:0000313" key="1">
    <source>
        <dbReference type="EMBL" id="EEG50365.1"/>
    </source>
</evidence>
<reference evidence="1 2" key="1">
    <citation type="submission" date="2009-01" db="EMBL/GenBank/DDBJ databases">
        <authorList>
            <person name="Fulton L."/>
            <person name="Clifton S."/>
            <person name="Fulton B."/>
            <person name="Xu J."/>
            <person name="Minx P."/>
            <person name="Pepin K.H."/>
            <person name="Johnson M."/>
            <person name="Bhonagiri V."/>
            <person name="Nash W.E."/>
            <person name="Mardis E.R."/>
            <person name="Wilson R.K."/>
        </authorList>
    </citation>
    <scope>NUCLEOTIDE SEQUENCE [LARGE SCALE GENOMIC DNA]</scope>
    <source>
        <strain evidence="2">DSM 10507 / JCM 14656 / S5a33</strain>
    </source>
</reference>
<reference evidence="1 2" key="2">
    <citation type="submission" date="2009-02" db="EMBL/GenBank/DDBJ databases">
        <title>Draft genome sequence of Blautia hydrogenotrophica DSM 10507 (Ruminococcus hydrogenotrophicus DSM 10507).</title>
        <authorList>
            <person name="Sudarsanam P."/>
            <person name="Ley R."/>
            <person name="Guruge J."/>
            <person name="Turnbaugh P.J."/>
            <person name="Mahowald M."/>
            <person name="Liep D."/>
            <person name="Gordon J."/>
        </authorList>
    </citation>
    <scope>NUCLEOTIDE SEQUENCE [LARGE SCALE GENOMIC DNA]</scope>
    <source>
        <strain evidence="2">DSM 10507 / JCM 14656 / S5a33</strain>
    </source>
</reference>
<accession>C0CIP6</accession>
<name>C0CIP6_BLAHS</name>
<dbReference type="InterPro" id="IPR005358">
    <property type="entry name" value="Puta_zinc/iron-chelating_dom"/>
</dbReference>
<sequence length="220" mass="25574">MRRNVEIGEISDGKFYSSNDMAKLSCSGCGGCCRGMGHSVILDPWDIWEMTRNLGVTFDDLLSEAVELQVVDGVILPNLKMIGQGESCFFLSSENRCRIHKFRPGVCRLFPLGRYYQGNTFQYFVQKGECHHPAKIKEKIHKWIGIPSLRLYEKYIREWHAFLKEAENAVERLKDPQSTKNLCLYILNQFYRKPYGAERDFYAQFEERLREAKALLALEN</sequence>
<dbReference type="GeneID" id="86821899"/>
<gene>
    <name evidence="1" type="ORF">RUMHYD_00710</name>
</gene>
<dbReference type="AlphaFoldDB" id="C0CIP6"/>
<dbReference type="eggNOG" id="COG0727">
    <property type="taxonomic scope" value="Bacteria"/>
</dbReference>
<dbReference type="PATRIC" id="fig|476272.21.peg.3715"/>
<dbReference type="Pfam" id="PF03692">
    <property type="entry name" value="CxxCxxCC"/>
    <property type="match status" value="1"/>
</dbReference>